<reference evidence="1 2" key="1">
    <citation type="submission" date="2017-12" db="EMBL/GenBank/DDBJ databases">
        <title>Hemimetabolous genomes reveal molecular basis of termite eusociality.</title>
        <authorList>
            <person name="Harrison M.C."/>
            <person name="Jongepier E."/>
            <person name="Robertson H.M."/>
            <person name="Arning N."/>
            <person name="Bitard-Feildel T."/>
            <person name="Chao H."/>
            <person name="Childers C.P."/>
            <person name="Dinh H."/>
            <person name="Doddapaneni H."/>
            <person name="Dugan S."/>
            <person name="Gowin J."/>
            <person name="Greiner C."/>
            <person name="Han Y."/>
            <person name="Hu H."/>
            <person name="Hughes D.S.T."/>
            <person name="Huylmans A.-K."/>
            <person name="Kemena C."/>
            <person name="Kremer L.P.M."/>
            <person name="Lee S.L."/>
            <person name="Lopez-Ezquerra A."/>
            <person name="Mallet L."/>
            <person name="Monroy-Kuhn J.M."/>
            <person name="Moser A."/>
            <person name="Murali S.C."/>
            <person name="Muzny D.M."/>
            <person name="Otani S."/>
            <person name="Piulachs M.-D."/>
            <person name="Poelchau M."/>
            <person name="Qu J."/>
            <person name="Schaub F."/>
            <person name="Wada-Katsumata A."/>
            <person name="Worley K.C."/>
            <person name="Xie Q."/>
            <person name="Ylla G."/>
            <person name="Poulsen M."/>
            <person name="Gibbs R.A."/>
            <person name="Schal C."/>
            <person name="Richards S."/>
            <person name="Belles X."/>
            <person name="Korb J."/>
            <person name="Bornberg-Bauer E."/>
        </authorList>
    </citation>
    <scope>NUCLEOTIDE SEQUENCE [LARGE SCALE GENOMIC DNA]</scope>
    <source>
        <tissue evidence="1">Whole body</tissue>
    </source>
</reference>
<keyword evidence="2" id="KW-1185">Reference proteome</keyword>
<evidence type="ECO:0000313" key="1">
    <source>
        <dbReference type="EMBL" id="PNF41811.1"/>
    </source>
</evidence>
<dbReference type="AlphaFoldDB" id="A0A2J7RLU6"/>
<accession>A0A2J7RLU6</accession>
<comment type="caution">
    <text evidence="1">The sequence shown here is derived from an EMBL/GenBank/DDBJ whole genome shotgun (WGS) entry which is preliminary data.</text>
</comment>
<dbReference type="PANTHER" id="PTHR47326">
    <property type="entry name" value="TRANSPOSABLE ELEMENT TC3 TRANSPOSASE-LIKE PROTEIN"/>
    <property type="match status" value="1"/>
</dbReference>
<protein>
    <submittedName>
        <fullName evidence="1">Uncharacterized protein</fullName>
    </submittedName>
</protein>
<dbReference type="EMBL" id="NEVH01002682">
    <property type="protein sequence ID" value="PNF41811.1"/>
    <property type="molecule type" value="Genomic_DNA"/>
</dbReference>
<evidence type="ECO:0000313" key="2">
    <source>
        <dbReference type="Proteomes" id="UP000235965"/>
    </source>
</evidence>
<dbReference type="Proteomes" id="UP000235965">
    <property type="component" value="Unassembled WGS sequence"/>
</dbReference>
<dbReference type="InterPro" id="IPR036397">
    <property type="entry name" value="RNaseH_sf"/>
</dbReference>
<proteinExistence type="predicted"/>
<name>A0A2J7RLU6_9NEOP</name>
<dbReference type="Gene3D" id="3.30.420.10">
    <property type="entry name" value="Ribonuclease H-like superfamily/Ribonuclease H"/>
    <property type="match status" value="1"/>
</dbReference>
<dbReference type="GO" id="GO:0003676">
    <property type="term" value="F:nucleic acid binding"/>
    <property type="evidence" value="ECO:0007669"/>
    <property type="project" value="InterPro"/>
</dbReference>
<gene>
    <name evidence="1" type="ORF">B7P43_G02047</name>
</gene>
<dbReference type="InParanoid" id="A0A2J7RLU6"/>
<organism evidence="1 2">
    <name type="scientific">Cryptotermes secundus</name>
    <dbReference type="NCBI Taxonomy" id="105785"/>
    <lineage>
        <taxon>Eukaryota</taxon>
        <taxon>Metazoa</taxon>
        <taxon>Ecdysozoa</taxon>
        <taxon>Arthropoda</taxon>
        <taxon>Hexapoda</taxon>
        <taxon>Insecta</taxon>
        <taxon>Pterygota</taxon>
        <taxon>Neoptera</taxon>
        <taxon>Polyneoptera</taxon>
        <taxon>Dictyoptera</taxon>
        <taxon>Blattodea</taxon>
        <taxon>Blattoidea</taxon>
        <taxon>Termitoidae</taxon>
        <taxon>Kalotermitidae</taxon>
        <taxon>Cryptotermitinae</taxon>
        <taxon>Cryptotermes</taxon>
    </lineage>
</organism>
<sequence length="273" mass="32260">MKKTPPGPARTVRTPENIARVREALIRSPRRSARRHATELRAHREAVKRILQNDLRLHPYKKQIFQQLKVRDYAQREDFAVRTQLIFEGNENALVIMSDETHFHLNGTVNKQNLRYWASKNPRHIHQRSFHSQGATVGCVVAFRAYKTIILPVVLNGSQTWSLSLREEYRLRVFENRVLRRIFGPKRDEVTGVLRKLPNEELHNLYSSPSIIRNIKSRRMRWVGYVAGTEEKWNAHRILVGKPEGKRPLGRPICRWMDNIIMNLREIEWDEMH</sequence>
<dbReference type="PANTHER" id="PTHR47326:SF1">
    <property type="entry name" value="HTH PSQ-TYPE DOMAIN-CONTAINING PROTEIN"/>
    <property type="match status" value="1"/>
</dbReference>